<keyword evidence="7 11" id="KW-0687">Ribonucleoprotein</keyword>
<dbReference type="PROSITE" id="PS52002">
    <property type="entry name" value="SM"/>
    <property type="match status" value="1"/>
</dbReference>
<evidence type="ECO:0000259" key="12">
    <source>
        <dbReference type="PROSITE" id="PS52002"/>
    </source>
</evidence>
<dbReference type="InterPro" id="IPR047575">
    <property type="entry name" value="Sm"/>
</dbReference>
<dbReference type="InterPro" id="IPR044642">
    <property type="entry name" value="PTHR15588"/>
</dbReference>
<keyword evidence="4 11" id="KW-0507">mRNA processing</keyword>
<dbReference type="InterPro" id="IPR034104">
    <property type="entry name" value="Lsm1"/>
</dbReference>
<keyword evidence="5 11" id="KW-0694">RNA-binding</keyword>
<dbReference type="GO" id="GO:0008380">
    <property type="term" value="P:RNA splicing"/>
    <property type="evidence" value="ECO:0007669"/>
    <property type="project" value="UniProtKB-KW"/>
</dbReference>
<keyword evidence="2 11" id="KW-0963">Cytoplasm</keyword>
<dbReference type="InterPro" id="IPR001163">
    <property type="entry name" value="Sm_dom_euk/arc"/>
</dbReference>
<dbReference type="SUPFAM" id="SSF50182">
    <property type="entry name" value="Sm-like ribonucleoproteins"/>
    <property type="match status" value="1"/>
</dbReference>
<evidence type="ECO:0000313" key="16">
    <source>
        <dbReference type="Proteomes" id="UP000836402"/>
    </source>
</evidence>
<evidence type="ECO:0000256" key="2">
    <source>
        <dbReference type="ARBA" id="ARBA00022490"/>
    </source>
</evidence>
<dbReference type="Proteomes" id="UP000836402">
    <property type="component" value="Unassembled WGS sequence"/>
</dbReference>
<gene>
    <name evidence="11" type="primary">LSM1</name>
    <name evidence="14" type="ORF">A4X03_0g4304</name>
    <name evidence="13" type="ORF">JKIAZH3_G9053</name>
</gene>
<dbReference type="GO" id="GO:0000290">
    <property type="term" value="P:deadenylation-dependent decapping of nuclear-transcribed mRNA"/>
    <property type="evidence" value="ECO:0007669"/>
    <property type="project" value="TreeGrafter"/>
</dbReference>
<dbReference type="GO" id="GO:1990726">
    <property type="term" value="C:Lsm1-7-Pat1 complex"/>
    <property type="evidence" value="ECO:0007669"/>
    <property type="project" value="TreeGrafter"/>
</dbReference>
<evidence type="ECO:0000256" key="4">
    <source>
        <dbReference type="ARBA" id="ARBA00022664"/>
    </source>
</evidence>
<keyword evidence="16" id="KW-1185">Reference proteome</keyword>
<proteinExistence type="inferred from homology"/>
<dbReference type="PANTHER" id="PTHR15588">
    <property type="entry name" value="LSM1"/>
    <property type="match status" value="1"/>
</dbReference>
<accession>A0A177VDP9</accession>
<evidence type="ECO:0000256" key="8">
    <source>
        <dbReference type="ARBA" id="ARBA00056858"/>
    </source>
</evidence>
<evidence type="ECO:0000256" key="3">
    <source>
        <dbReference type="ARBA" id="ARBA00022553"/>
    </source>
</evidence>
<dbReference type="EMBL" id="LWDD02000569">
    <property type="protein sequence ID" value="KAE8258709.1"/>
    <property type="molecule type" value="Genomic_DNA"/>
</dbReference>
<reference evidence="14" key="1">
    <citation type="submission" date="2016-04" db="EMBL/GenBank/DDBJ databases">
        <authorList>
            <person name="Nguyen H.D."/>
            <person name="Kesanakurti P."/>
            <person name="Cullis J."/>
            <person name="Levesque C.A."/>
            <person name="Hambleton S."/>
        </authorList>
    </citation>
    <scope>NUCLEOTIDE SEQUENCE</scope>
    <source>
        <strain evidence="14">DAOMC 238032</strain>
    </source>
</reference>
<evidence type="ECO:0000313" key="15">
    <source>
        <dbReference type="Proteomes" id="UP000077671"/>
    </source>
</evidence>
<name>A0A177VDP9_9BASI</name>
<sequence length="159" mass="17302">MAGSRQAAELQQASQLAEYISFTTSGALVDLTDKKVMVILRDGRKLIGVLRSYDQFANLVLQDTIERIFVGNRFGDIPHGLFLVRGENVVLMGEIDLDAEDDIPPSIASPVAPAALPQLLQAQAAHKEANAVMERRKAEILIQTAGFCPEGAEGDQYLH</sequence>
<dbReference type="GO" id="GO:1990904">
    <property type="term" value="C:ribonucleoprotein complex"/>
    <property type="evidence" value="ECO:0007669"/>
    <property type="project" value="UniProtKB-KW"/>
</dbReference>
<comment type="caution">
    <text evidence="14">The sequence shown here is derived from an EMBL/GenBank/DDBJ whole genome shotgun (WGS) entry which is preliminary data.</text>
</comment>
<evidence type="ECO:0000256" key="6">
    <source>
        <dbReference type="ARBA" id="ARBA00023187"/>
    </source>
</evidence>
<evidence type="ECO:0000313" key="13">
    <source>
        <dbReference type="EMBL" id="CAD6950046.1"/>
    </source>
</evidence>
<dbReference type="InterPro" id="IPR010920">
    <property type="entry name" value="LSM_dom_sf"/>
</dbReference>
<dbReference type="AlphaFoldDB" id="A0A177VDP9"/>
<evidence type="ECO:0000256" key="9">
    <source>
        <dbReference type="ARBA" id="ARBA00062159"/>
    </source>
</evidence>
<comment type="subunit">
    <text evidence="11">Component of the heptameric LSM1-LSM7 complex that forms a seven-membered ring structure with a donut shape.</text>
</comment>
<keyword evidence="3" id="KW-0597">Phosphoprotein</keyword>
<dbReference type="PANTHER" id="PTHR15588:SF8">
    <property type="entry name" value="U6 SNRNA-ASSOCIATED SM-LIKE PROTEIN LSM1"/>
    <property type="match status" value="1"/>
</dbReference>
<evidence type="ECO:0000256" key="1">
    <source>
        <dbReference type="ARBA" id="ARBA00006850"/>
    </source>
</evidence>
<dbReference type="SMART" id="SM00651">
    <property type="entry name" value="Sm"/>
    <property type="match status" value="1"/>
</dbReference>
<comment type="similarity">
    <text evidence="1 11">Belongs to the snRNP Sm proteins family.</text>
</comment>
<comment type="function">
    <text evidence="8">Plays a role in the degradation of histone mRNAs, the only eukaryotic mRNAs that are not polyadenylated. Probably also part of an LSm subunits-containing complex involved in the general process of mRNA degradation.</text>
</comment>
<reference evidence="13" key="3">
    <citation type="submission" date="2020-10" db="EMBL/GenBank/DDBJ databases">
        <authorList>
            <person name="Sedaghatjoo S."/>
        </authorList>
    </citation>
    <scope>NUCLEOTIDE SEQUENCE</scope>
    <source>
        <strain evidence="13">AZH3</strain>
    </source>
</reference>
<dbReference type="Pfam" id="PF01423">
    <property type="entry name" value="LSM"/>
    <property type="match status" value="1"/>
</dbReference>
<feature type="domain" description="Sm" evidence="12">
    <location>
        <begin position="23"/>
        <end position="98"/>
    </location>
</feature>
<dbReference type="Proteomes" id="UP000077671">
    <property type="component" value="Unassembled WGS sequence"/>
</dbReference>
<dbReference type="EMBL" id="CAJHJG010005409">
    <property type="protein sequence ID" value="CAD6950046.1"/>
    <property type="molecule type" value="Genomic_DNA"/>
</dbReference>
<reference evidence="14" key="2">
    <citation type="journal article" date="2019" name="IMA Fungus">
        <title>Genome sequencing and comparison of five Tilletia species to identify candidate genes for the detection of regulated species infecting wheat.</title>
        <authorList>
            <person name="Nguyen H.D.T."/>
            <person name="Sultana T."/>
            <person name="Kesanakurti P."/>
            <person name="Hambleton S."/>
        </authorList>
    </citation>
    <scope>NUCLEOTIDE SEQUENCE</scope>
    <source>
        <strain evidence="14">DAOMC 238032</strain>
    </source>
</reference>
<keyword evidence="6" id="KW-0508">mRNA splicing</keyword>
<protein>
    <recommendedName>
        <fullName evidence="10 11">U6 snRNA-associated Sm-like protein LSm1</fullName>
    </recommendedName>
</protein>
<dbReference type="CDD" id="cd01728">
    <property type="entry name" value="LSm1"/>
    <property type="match status" value="1"/>
</dbReference>
<dbReference type="GO" id="GO:0000932">
    <property type="term" value="C:P-body"/>
    <property type="evidence" value="ECO:0007669"/>
    <property type="project" value="UniProtKB-SubCell"/>
</dbReference>
<organism evidence="14 15">
    <name type="scientific">Tilletia caries</name>
    <name type="common">wheat bunt fungus</name>
    <dbReference type="NCBI Taxonomy" id="13290"/>
    <lineage>
        <taxon>Eukaryota</taxon>
        <taxon>Fungi</taxon>
        <taxon>Dikarya</taxon>
        <taxon>Basidiomycota</taxon>
        <taxon>Ustilaginomycotina</taxon>
        <taxon>Exobasidiomycetes</taxon>
        <taxon>Tilletiales</taxon>
        <taxon>Tilletiaceae</taxon>
        <taxon>Tilletia</taxon>
    </lineage>
</organism>
<evidence type="ECO:0000256" key="5">
    <source>
        <dbReference type="ARBA" id="ARBA00022884"/>
    </source>
</evidence>
<dbReference type="FunFam" id="2.30.30.100:FF:000021">
    <property type="entry name" value="U6 snRNA-associated Sm-like protein LSm1"/>
    <property type="match status" value="1"/>
</dbReference>
<comment type="function">
    <text evidence="11">Component of the cytoplasmic LSM1-LSM7 complex which is involved in mRNA degradation.</text>
</comment>
<dbReference type="GO" id="GO:0006397">
    <property type="term" value="P:mRNA processing"/>
    <property type="evidence" value="ECO:0007669"/>
    <property type="project" value="UniProtKB-UniRule"/>
</dbReference>
<evidence type="ECO:0000256" key="10">
    <source>
        <dbReference type="ARBA" id="ARBA00067756"/>
    </source>
</evidence>
<comment type="subcellular location">
    <subcellularLocation>
        <location evidence="11">Cytoplasm</location>
    </subcellularLocation>
    <subcellularLocation>
        <location evidence="11">Cytoplasm</location>
        <location evidence="11">P-body</location>
    </subcellularLocation>
</comment>
<comment type="subunit">
    <text evidence="9">Interacts with SLBP; interaction with SLBP occurs when histone mRNA is being rapidly degraded during the S phase. LSm subunits form a heteromer with a donut shape.</text>
</comment>
<evidence type="ECO:0000256" key="7">
    <source>
        <dbReference type="ARBA" id="ARBA00023274"/>
    </source>
</evidence>
<evidence type="ECO:0000313" key="14">
    <source>
        <dbReference type="EMBL" id="KAE8258709.1"/>
    </source>
</evidence>
<dbReference type="Gene3D" id="2.30.30.100">
    <property type="match status" value="1"/>
</dbReference>
<dbReference type="GO" id="GO:0003729">
    <property type="term" value="F:mRNA binding"/>
    <property type="evidence" value="ECO:0007669"/>
    <property type="project" value="TreeGrafter"/>
</dbReference>
<evidence type="ECO:0000256" key="11">
    <source>
        <dbReference type="RuleBase" id="RU365047"/>
    </source>
</evidence>